<feature type="region of interest" description="Disordered" evidence="5">
    <location>
        <begin position="76"/>
        <end position="143"/>
    </location>
</feature>
<evidence type="ECO:0000256" key="4">
    <source>
        <dbReference type="ARBA" id="ARBA00023136"/>
    </source>
</evidence>
<keyword evidence="4 6" id="KW-0472">Membrane</keyword>
<keyword evidence="8" id="KW-1185">Reference proteome</keyword>
<comment type="caution">
    <text evidence="7">The sequence shown here is derived from an EMBL/GenBank/DDBJ whole genome shotgun (WGS) entry which is preliminary data.</text>
</comment>
<name>A0ABN3VJF7_9PSEU</name>
<evidence type="ECO:0000256" key="5">
    <source>
        <dbReference type="SAM" id="MobiDB-lite"/>
    </source>
</evidence>
<protein>
    <recommendedName>
        <fullName evidence="9">Metalloprotease</fullName>
    </recommendedName>
</protein>
<evidence type="ECO:0008006" key="9">
    <source>
        <dbReference type="Google" id="ProtNLM"/>
    </source>
</evidence>
<feature type="transmembrane region" description="Helical" evidence="6">
    <location>
        <begin position="51"/>
        <end position="75"/>
    </location>
</feature>
<evidence type="ECO:0000256" key="1">
    <source>
        <dbReference type="ARBA" id="ARBA00004167"/>
    </source>
</evidence>
<keyword evidence="2 6" id="KW-0812">Transmembrane</keyword>
<evidence type="ECO:0000256" key="6">
    <source>
        <dbReference type="SAM" id="Phobius"/>
    </source>
</evidence>
<keyword evidence="3 6" id="KW-1133">Transmembrane helix</keyword>
<feature type="compositionally biased region" description="Pro residues" evidence="5">
    <location>
        <begin position="1"/>
        <end position="35"/>
    </location>
</feature>
<reference evidence="7 8" key="1">
    <citation type="journal article" date="2019" name="Int. J. Syst. Evol. Microbiol.">
        <title>The Global Catalogue of Microorganisms (GCM) 10K type strain sequencing project: providing services to taxonomists for standard genome sequencing and annotation.</title>
        <authorList>
            <consortium name="The Broad Institute Genomics Platform"/>
            <consortium name="The Broad Institute Genome Sequencing Center for Infectious Disease"/>
            <person name="Wu L."/>
            <person name="Ma J."/>
        </authorList>
    </citation>
    <scope>NUCLEOTIDE SEQUENCE [LARGE SCALE GENOMIC DNA]</scope>
    <source>
        <strain evidence="7 8">JCM 9383</strain>
    </source>
</reference>
<evidence type="ECO:0000313" key="8">
    <source>
        <dbReference type="Proteomes" id="UP001500979"/>
    </source>
</evidence>
<dbReference type="PANTHER" id="PTHR30168:SF0">
    <property type="entry name" value="INNER MEMBRANE PROTEIN"/>
    <property type="match status" value="1"/>
</dbReference>
<accession>A0ABN3VJF7</accession>
<evidence type="ECO:0000256" key="3">
    <source>
        <dbReference type="ARBA" id="ARBA00022989"/>
    </source>
</evidence>
<dbReference type="Pfam" id="PF04228">
    <property type="entry name" value="Zn_peptidase"/>
    <property type="match status" value="1"/>
</dbReference>
<dbReference type="EMBL" id="BAAAUX010000023">
    <property type="protein sequence ID" value="GAA2811266.1"/>
    <property type="molecule type" value="Genomic_DNA"/>
</dbReference>
<dbReference type="RefSeq" id="WP_344684271.1">
    <property type="nucleotide sequence ID" value="NZ_BAAAUX010000023.1"/>
</dbReference>
<comment type="subcellular location">
    <subcellularLocation>
        <location evidence="1">Membrane</location>
        <topology evidence="1">Single-pass membrane protein</topology>
    </subcellularLocation>
</comment>
<feature type="region of interest" description="Disordered" evidence="5">
    <location>
        <begin position="1"/>
        <end position="50"/>
    </location>
</feature>
<evidence type="ECO:0000313" key="7">
    <source>
        <dbReference type="EMBL" id="GAA2811266.1"/>
    </source>
</evidence>
<dbReference type="InterPro" id="IPR007343">
    <property type="entry name" value="Uncharacterised_pept_Zn_put"/>
</dbReference>
<evidence type="ECO:0000256" key="2">
    <source>
        <dbReference type="ARBA" id="ARBA00022692"/>
    </source>
</evidence>
<gene>
    <name evidence="7" type="ORF">GCM10010470_53280</name>
</gene>
<sequence>MAPPPANRPLPPPQATMPLTRPHPAPPGPPQPPTMPVGVPRFGPPPRKSNTGAIVAVVLASVFLLAVGSVGVLAVSSSSSSDASDYDDTSTSSETSSSETSSSDTSTSDSSSETTEPSSDSDAGPQPVPALGDNPFNIEGNGAMNTPCDLPAFSTDVSSQDAFYQAALPCLMAAWTPALEAANLPVRTPTVVTTGEDVNSPCGTRSWNQTAMYCPGNHTIYMTARYYAEKEQQTEAGVYLGQFAHEFGHAIQGMTGINSAYGDASYDAGGYETSAGLELTRRSELQATCFEGMALAALQNGGVSNDYIFPALQDSSNRGDEFNNQPDHGSTATNKVWVEQGFYKNRITECNTWLSPPEDVD</sequence>
<organism evidence="7 8">
    <name type="scientific">Saccharopolyspora taberi</name>
    <dbReference type="NCBI Taxonomy" id="60895"/>
    <lineage>
        <taxon>Bacteria</taxon>
        <taxon>Bacillati</taxon>
        <taxon>Actinomycetota</taxon>
        <taxon>Actinomycetes</taxon>
        <taxon>Pseudonocardiales</taxon>
        <taxon>Pseudonocardiaceae</taxon>
        <taxon>Saccharopolyspora</taxon>
    </lineage>
</organism>
<proteinExistence type="predicted"/>
<feature type="compositionally biased region" description="Low complexity" evidence="5">
    <location>
        <begin position="76"/>
        <end position="122"/>
    </location>
</feature>
<dbReference type="PANTHER" id="PTHR30168">
    <property type="entry name" value="PUTATIVE MEMBRANE PROTEIN YPFJ"/>
    <property type="match status" value="1"/>
</dbReference>
<dbReference type="Proteomes" id="UP001500979">
    <property type="component" value="Unassembled WGS sequence"/>
</dbReference>